<gene>
    <name evidence="1" type="ORF">CCACVL1_18226</name>
</gene>
<reference evidence="1 2" key="1">
    <citation type="submission" date="2013-09" db="EMBL/GenBank/DDBJ databases">
        <title>Corchorus capsularis genome sequencing.</title>
        <authorList>
            <person name="Alam M."/>
            <person name="Haque M.S."/>
            <person name="Islam M.S."/>
            <person name="Emdad E.M."/>
            <person name="Islam M.M."/>
            <person name="Ahmed B."/>
            <person name="Halim A."/>
            <person name="Hossen Q.M.M."/>
            <person name="Hossain M.Z."/>
            <person name="Ahmed R."/>
            <person name="Khan M.M."/>
            <person name="Islam R."/>
            <person name="Rashid M.M."/>
            <person name="Khan S.A."/>
            <person name="Rahman M.S."/>
            <person name="Alam M."/>
        </authorList>
    </citation>
    <scope>NUCLEOTIDE SEQUENCE [LARGE SCALE GENOMIC DNA]</scope>
    <source>
        <strain evidence="2">cv. CVL-1</strain>
        <tissue evidence="1">Whole seedling</tissue>
    </source>
</reference>
<proteinExistence type="predicted"/>
<accession>A0A1R3HMC0</accession>
<dbReference type="Gramene" id="OMO71422">
    <property type="protein sequence ID" value="OMO71422"/>
    <property type="gene ID" value="CCACVL1_18226"/>
</dbReference>
<evidence type="ECO:0000313" key="1">
    <source>
        <dbReference type="EMBL" id="OMO71422.1"/>
    </source>
</evidence>
<comment type="caution">
    <text evidence="1">The sequence shown here is derived from an EMBL/GenBank/DDBJ whole genome shotgun (WGS) entry which is preliminary data.</text>
</comment>
<evidence type="ECO:0000313" key="2">
    <source>
        <dbReference type="Proteomes" id="UP000188268"/>
    </source>
</evidence>
<organism evidence="1 2">
    <name type="scientific">Corchorus capsularis</name>
    <name type="common">Jute</name>
    <dbReference type="NCBI Taxonomy" id="210143"/>
    <lineage>
        <taxon>Eukaryota</taxon>
        <taxon>Viridiplantae</taxon>
        <taxon>Streptophyta</taxon>
        <taxon>Embryophyta</taxon>
        <taxon>Tracheophyta</taxon>
        <taxon>Spermatophyta</taxon>
        <taxon>Magnoliopsida</taxon>
        <taxon>eudicotyledons</taxon>
        <taxon>Gunneridae</taxon>
        <taxon>Pentapetalae</taxon>
        <taxon>rosids</taxon>
        <taxon>malvids</taxon>
        <taxon>Malvales</taxon>
        <taxon>Malvaceae</taxon>
        <taxon>Grewioideae</taxon>
        <taxon>Apeibeae</taxon>
        <taxon>Corchorus</taxon>
    </lineage>
</organism>
<protein>
    <submittedName>
        <fullName evidence="1">Uncharacterized protein</fullName>
    </submittedName>
</protein>
<name>A0A1R3HMC0_COCAP</name>
<dbReference type="Proteomes" id="UP000188268">
    <property type="component" value="Unassembled WGS sequence"/>
</dbReference>
<sequence>MIARRQINEWEIARDWKRSHNIYWKRSQNIYWFRSGIVACIKCNGEFFFWVAVNESFWLVGPGPE</sequence>
<dbReference type="AlphaFoldDB" id="A0A1R3HMC0"/>
<keyword evidence="2" id="KW-1185">Reference proteome</keyword>
<dbReference type="EMBL" id="AWWV01011626">
    <property type="protein sequence ID" value="OMO71422.1"/>
    <property type="molecule type" value="Genomic_DNA"/>
</dbReference>